<accession>A0A5N6KNR2</accession>
<dbReference type="AlphaFoldDB" id="A0A5N6KNR2"/>
<dbReference type="Proteomes" id="UP000327013">
    <property type="component" value="Unassembled WGS sequence"/>
</dbReference>
<comment type="caution">
    <text evidence="1">The sequence shown here is derived from an EMBL/GenBank/DDBJ whole genome shotgun (WGS) entry which is preliminary data.</text>
</comment>
<evidence type="ECO:0000313" key="1">
    <source>
        <dbReference type="EMBL" id="KAB8336729.1"/>
    </source>
</evidence>
<dbReference type="OrthoDB" id="4820608at2759"/>
<dbReference type="EMBL" id="VIBQ01000009">
    <property type="protein sequence ID" value="KAB8336729.1"/>
    <property type="molecule type" value="Genomic_DNA"/>
</dbReference>
<gene>
    <name evidence="1" type="ORF">FH972_021038</name>
</gene>
<proteinExistence type="predicted"/>
<evidence type="ECO:0000313" key="2">
    <source>
        <dbReference type="Proteomes" id="UP000327013"/>
    </source>
</evidence>
<reference evidence="1 2" key="1">
    <citation type="submission" date="2019-06" db="EMBL/GenBank/DDBJ databases">
        <title>A chromosomal-level reference genome of Carpinus fangiana (Coryloideae, Betulaceae).</title>
        <authorList>
            <person name="Yang X."/>
            <person name="Wang Z."/>
            <person name="Zhang L."/>
            <person name="Hao G."/>
            <person name="Liu J."/>
            <person name="Yang Y."/>
        </authorList>
    </citation>
    <scope>NUCLEOTIDE SEQUENCE [LARGE SCALE GENOMIC DNA]</scope>
    <source>
        <strain evidence="1">Cfa_2016G</strain>
        <tissue evidence="1">Leaf</tissue>
    </source>
</reference>
<protein>
    <submittedName>
        <fullName evidence="1">Uncharacterized protein</fullName>
    </submittedName>
</protein>
<name>A0A5N6KNR2_9ROSI</name>
<organism evidence="1 2">
    <name type="scientific">Carpinus fangiana</name>
    <dbReference type="NCBI Taxonomy" id="176857"/>
    <lineage>
        <taxon>Eukaryota</taxon>
        <taxon>Viridiplantae</taxon>
        <taxon>Streptophyta</taxon>
        <taxon>Embryophyta</taxon>
        <taxon>Tracheophyta</taxon>
        <taxon>Spermatophyta</taxon>
        <taxon>Magnoliopsida</taxon>
        <taxon>eudicotyledons</taxon>
        <taxon>Gunneridae</taxon>
        <taxon>Pentapetalae</taxon>
        <taxon>rosids</taxon>
        <taxon>fabids</taxon>
        <taxon>Fagales</taxon>
        <taxon>Betulaceae</taxon>
        <taxon>Carpinus</taxon>
    </lineage>
</organism>
<keyword evidence="2" id="KW-1185">Reference proteome</keyword>
<sequence length="200" mass="21947">MLEFEDRNASTIASLDPPDIGIYHDLLWRNFRVVLEQPLAGIAATSGQQYAASTSEWIAHKHEELPAITCHVPRRHLAIFDVVSFHFGCSVPSPSGSLQIAQACILHLEGFAGSSKAAVENAMFYFGPFRQARGGAMRSGMANVQLRSEAFNGLQTLTFNVSGADGAVPLLMVDDVKLRVYEVTRWEYGPGDNRHEGWAV</sequence>